<proteinExistence type="predicted"/>
<dbReference type="PANTHER" id="PTHR21690">
    <property type="entry name" value="CUB DOMAIN-CONTAINING PROTEIN-RELATED"/>
    <property type="match status" value="1"/>
</dbReference>
<reference evidence="3" key="1">
    <citation type="submission" date="2017-10" db="EMBL/GenBank/DDBJ databases">
        <title>Rapid genome shrinkage in a self-fertile nematode reveals novel sperm competition proteins.</title>
        <authorList>
            <person name="Yin D."/>
            <person name="Schwarz E.M."/>
            <person name="Thomas C.G."/>
            <person name="Felde R.L."/>
            <person name="Korf I.F."/>
            <person name="Cutter A.D."/>
            <person name="Schartner C.M."/>
            <person name="Ralston E.J."/>
            <person name="Meyer B.J."/>
            <person name="Haag E.S."/>
        </authorList>
    </citation>
    <scope>NUCLEOTIDE SEQUENCE [LARGE SCALE GENOMIC DNA]</scope>
    <source>
        <strain evidence="3">JU1422</strain>
    </source>
</reference>
<dbReference type="Proteomes" id="UP000230233">
    <property type="component" value="Chromosome V"/>
</dbReference>
<comment type="caution">
    <text evidence="2">The sequence shown here is derived from an EMBL/GenBank/DDBJ whole genome shotgun (WGS) entry which is preliminary data.</text>
</comment>
<keyword evidence="3" id="KW-1185">Reference proteome</keyword>
<feature type="signal peptide" evidence="1">
    <location>
        <begin position="1"/>
        <end position="28"/>
    </location>
</feature>
<dbReference type="EMBL" id="PDUG01000005">
    <property type="protein sequence ID" value="PIC31062.1"/>
    <property type="molecule type" value="Genomic_DNA"/>
</dbReference>
<dbReference type="AlphaFoldDB" id="A0A2G5TUU9"/>
<dbReference type="PANTHER" id="PTHR21690:SF2">
    <property type="entry name" value="CUB DOMAIN-CONTAINING PROTEIN-RELATED"/>
    <property type="match status" value="1"/>
</dbReference>
<accession>A0A2G5TUU9</accession>
<feature type="chain" id="PRO_5013599713" description="DOMON domain-containing protein" evidence="1">
    <location>
        <begin position="29"/>
        <end position="169"/>
    </location>
</feature>
<evidence type="ECO:0000313" key="2">
    <source>
        <dbReference type="EMBL" id="PIC31062.1"/>
    </source>
</evidence>
<dbReference type="OrthoDB" id="5829887at2759"/>
<protein>
    <recommendedName>
        <fullName evidence="4">DOMON domain-containing protein</fullName>
    </recommendedName>
</protein>
<name>A0A2G5TUU9_9PELO</name>
<sequence>MNWLYFSEDMGWKLAAFLLIVSIRYTNADCTCYEPGNYTGRSAPISNSFDNSDFSSCYTPCSYVAYSGDDTRRWGGLTINWGSVEDNSGVLQIFDGAGITGNPLIQVSAGTNVISGSTKSLVKSSQPRITIKYTQMGTGANVYYGVIKATPGLQASTPPITTIAPTTNT</sequence>
<keyword evidence="1" id="KW-0732">Signal</keyword>
<evidence type="ECO:0008006" key="4">
    <source>
        <dbReference type="Google" id="ProtNLM"/>
    </source>
</evidence>
<organism evidence="2 3">
    <name type="scientific">Caenorhabditis nigoni</name>
    <dbReference type="NCBI Taxonomy" id="1611254"/>
    <lineage>
        <taxon>Eukaryota</taxon>
        <taxon>Metazoa</taxon>
        <taxon>Ecdysozoa</taxon>
        <taxon>Nematoda</taxon>
        <taxon>Chromadorea</taxon>
        <taxon>Rhabditida</taxon>
        <taxon>Rhabditina</taxon>
        <taxon>Rhabditomorpha</taxon>
        <taxon>Rhabditoidea</taxon>
        <taxon>Rhabditidae</taxon>
        <taxon>Peloderinae</taxon>
        <taxon>Caenorhabditis</taxon>
    </lineage>
</organism>
<gene>
    <name evidence="2" type="primary">Cni-E02H4.7</name>
    <name evidence="2" type="synonym">Cnig_chr_V.g22097</name>
    <name evidence="2" type="ORF">B9Z55_022097</name>
</gene>
<evidence type="ECO:0000313" key="3">
    <source>
        <dbReference type="Proteomes" id="UP000230233"/>
    </source>
</evidence>
<evidence type="ECO:0000256" key="1">
    <source>
        <dbReference type="SAM" id="SignalP"/>
    </source>
</evidence>